<dbReference type="eggNOG" id="ENOG50307BT">
    <property type="taxonomic scope" value="Bacteria"/>
</dbReference>
<dbReference type="STRING" id="189425.PGRAT_24040"/>
<accession>A0A089MFU2</accession>
<gene>
    <name evidence="1" type="ORF">PGRAT_24040</name>
</gene>
<evidence type="ECO:0000313" key="1">
    <source>
        <dbReference type="EMBL" id="AIQ70358.1"/>
    </source>
</evidence>
<keyword evidence="2" id="KW-1185">Reference proteome</keyword>
<dbReference type="KEGG" id="pgm:PGRAT_24040"/>
<dbReference type="HOGENOM" id="CLU_2181252_0_0_9"/>
<dbReference type="RefSeq" id="WP_025706327.1">
    <property type="nucleotide sequence ID" value="NZ_CP009287.1"/>
</dbReference>
<reference evidence="1 2" key="1">
    <citation type="submission" date="2014-08" db="EMBL/GenBank/DDBJ databases">
        <title>Comparative genomics of the Paenibacillus odorifer group.</title>
        <authorList>
            <person name="den Bakker H.C."/>
            <person name="Tsai Y.-C."/>
            <person name="Martin N."/>
            <person name="Korlach J."/>
            <person name="Wiedmann M."/>
        </authorList>
    </citation>
    <scope>NUCLEOTIDE SEQUENCE [LARGE SCALE GENOMIC DNA]</scope>
    <source>
        <strain evidence="1 2">DSM 15220</strain>
    </source>
</reference>
<dbReference type="Proteomes" id="UP000029500">
    <property type="component" value="Chromosome"/>
</dbReference>
<proteinExistence type="predicted"/>
<evidence type="ECO:0000313" key="2">
    <source>
        <dbReference type="Proteomes" id="UP000029500"/>
    </source>
</evidence>
<organism evidence="1 2">
    <name type="scientific">Paenibacillus graminis</name>
    <dbReference type="NCBI Taxonomy" id="189425"/>
    <lineage>
        <taxon>Bacteria</taxon>
        <taxon>Bacillati</taxon>
        <taxon>Bacillota</taxon>
        <taxon>Bacilli</taxon>
        <taxon>Bacillales</taxon>
        <taxon>Paenibacillaceae</taxon>
        <taxon>Paenibacillus</taxon>
    </lineage>
</organism>
<dbReference type="EMBL" id="CP009287">
    <property type="protein sequence ID" value="AIQ70358.1"/>
    <property type="molecule type" value="Genomic_DNA"/>
</dbReference>
<sequence>MDTQIDQTLNIGNEIKLAEGIVKNIKIGSIGLIRKVRQLMKDKQYSFSYSIGRDTWTGEVNGEEKTIDFPAVEAAYREAFSLVLVDGLTDEEYEQSNVEVLDTLLDRFL</sequence>
<protein>
    <submittedName>
        <fullName evidence="1">Uncharacterized protein</fullName>
    </submittedName>
</protein>
<name>A0A089MFU2_9BACL</name>
<dbReference type="AlphaFoldDB" id="A0A089MFU2"/>